<accession>A0A4V0Y8T4</accession>
<organism evidence="2">
    <name type="scientific">Rhodnius prolixus</name>
    <name type="common">Triatomid bug</name>
    <dbReference type="NCBI Taxonomy" id="13249"/>
    <lineage>
        <taxon>Eukaryota</taxon>
        <taxon>Metazoa</taxon>
        <taxon>Ecdysozoa</taxon>
        <taxon>Arthropoda</taxon>
        <taxon>Hexapoda</taxon>
        <taxon>Insecta</taxon>
        <taxon>Pterygota</taxon>
        <taxon>Neoptera</taxon>
        <taxon>Paraneoptera</taxon>
        <taxon>Hemiptera</taxon>
        <taxon>Heteroptera</taxon>
        <taxon>Panheteroptera</taxon>
        <taxon>Cimicomorpha</taxon>
        <taxon>Reduviidae</taxon>
        <taxon>Triatominae</taxon>
        <taxon>Rhodnius</taxon>
    </lineage>
</organism>
<dbReference type="GeneID" id="141460446"/>
<dbReference type="AlphaFoldDB" id="A0A4V0Y8T4"/>
<sequence>MPGLHDGNLCWGNRKSFYINGEYPLEAQPAMDFKRYEAVAQQNIVYISSNSYYGYHKKPSSEISDESMDTEENNNPECDGRVQFPNSIVCRKRHSNEQTLDNVKRVRFQGEKSVQKKEDEILFLENFLKQTHGCDYYNFKSCYL</sequence>
<feature type="compositionally biased region" description="Acidic residues" evidence="1">
    <location>
        <begin position="63"/>
        <end position="74"/>
    </location>
</feature>
<dbReference type="VEuPathDB" id="VectorBase:RPRC005998"/>
<name>A0A4V0Y8T4_RHOPR</name>
<evidence type="ECO:0000313" key="2">
    <source>
        <dbReference type="EMBL" id="MOY46104.1"/>
    </source>
</evidence>
<dbReference type="RefSeq" id="XP_073996543.1">
    <property type="nucleotide sequence ID" value="XM_074140442.1"/>
</dbReference>
<protein>
    <submittedName>
        <fullName evidence="2">Uncharacterized protein</fullName>
    </submittedName>
</protein>
<feature type="region of interest" description="Disordered" evidence="1">
    <location>
        <begin position="58"/>
        <end position="80"/>
    </location>
</feature>
<dbReference type="EMBL" id="GHKJ01001074">
    <property type="protein sequence ID" value="MOY46104.1"/>
    <property type="molecule type" value="Transcribed_RNA"/>
</dbReference>
<reference evidence="2" key="1">
    <citation type="submission" date="2019-04" db="EMBL/GenBank/DDBJ databases">
        <title>Analysis of the testis transcriptome of the Chagas disease vector Rhodnius prolixus.</title>
        <authorList>
            <person name="Cesar J."/>
            <person name="Ribeiro J.M."/>
            <person name="Pereira M.H."/>
            <person name="Araujo R.N."/>
            <person name="Gontijo N.F."/>
            <person name="Pessoa G."/>
            <person name="Sant'Anna M.V."/>
            <person name="Sorgine M.H."/>
            <person name="Majerowicz D."/>
            <person name="Carvalho A.B."/>
            <person name="Braz G."/>
            <person name="Mesquita R."/>
            <person name="Lagerblad P.O."/>
            <person name="Koerich L.B."/>
        </authorList>
    </citation>
    <scope>NUCLEOTIDE SEQUENCE</scope>
</reference>
<evidence type="ECO:0000256" key="1">
    <source>
        <dbReference type="SAM" id="MobiDB-lite"/>
    </source>
</evidence>
<proteinExistence type="predicted"/>